<accession>A0ABV1FAP9</accession>
<dbReference type="EMBL" id="JBBMEZ010000026">
    <property type="protein sequence ID" value="MEQ2470458.1"/>
    <property type="molecule type" value="Genomic_DNA"/>
</dbReference>
<dbReference type="InterPro" id="IPR013321">
    <property type="entry name" value="Arc_rbn_hlx_hlx"/>
</dbReference>
<name>A0ABV1FAP9_9FIRM</name>
<sequence length="89" mass="10213">MAMTNINIRIDADKKLKAQELFSSLGLDMTTAINLFIQQSLEFNGIPFTIRKYNAETEAAFAEVEEMKKHPELYKSYSSADELFEDLDK</sequence>
<dbReference type="PANTHER" id="PTHR38781">
    <property type="entry name" value="ANTITOXIN DINJ-RELATED"/>
    <property type="match status" value="1"/>
</dbReference>
<evidence type="ECO:0000256" key="1">
    <source>
        <dbReference type="ARBA" id="ARBA00010562"/>
    </source>
</evidence>
<dbReference type="Pfam" id="PF04221">
    <property type="entry name" value="RelB"/>
    <property type="match status" value="1"/>
</dbReference>
<dbReference type="InterPro" id="IPR026262">
    <property type="entry name" value="DinJ"/>
</dbReference>
<comment type="similarity">
    <text evidence="1">Belongs to the RelB/DinJ antitoxin family.</text>
</comment>
<comment type="caution">
    <text evidence="3">The sequence shown here is derived from an EMBL/GenBank/DDBJ whole genome shotgun (WGS) entry which is preliminary data.</text>
</comment>
<dbReference type="NCBIfam" id="TIGR02384">
    <property type="entry name" value="RelB_DinJ"/>
    <property type="match status" value="1"/>
</dbReference>
<reference evidence="3 4" key="1">
    <citation type="submission" date="2024-03" db="EMBL/GenBank/DDBJ databases">
        <title>Human intestinal bacterial collection.</title>
        <authorList>
            <person name="Pauvert C."/>
            <person name="Hitch T.C.A."/>
            <person name="Clavel T."/>
        </authorList>
    </citation>
    <scope>NUCLEOTIDE SEQUENCE [LARGE SCALE GENOMIC DNA]</scope>
    <source>
        <strain evidence="3 4">CLA-JM-H38</strain>
    </source>
</reference>
<dbReference type="Gene3D" id="1.10.1220.10">
    <property type="entry name" value="Met repressor-like"/>
    <property type="match status" value="1"/>
</dbReference>
<keyword evidence="4" id="KW-1185">Reference proteome</keyword>
<proteinExistence type="inferred from homology"/>
<dbReference type="PIRSF" id="PIRSF003108">
    <property type="entry name" value="DinJ"/>
    <property type="match status" value="1"/>
</dbReference>
<dbReference type="InterPro" id="IPR007337">
    <property type="entry name" value="RelB/DinJ"/>
</dbReference>
<evidence type="ECO:0000313" key="3">
    <source>
        <dbReference type="EMBL" id="MEQ2470458.1"/>
    </source>
</evidence>
<evidence type="ECO:0000256" key="2">
    <source>
        <dbReference type="ARBA" id="ARBA00022649"/>
    </source>
</evidence>
<dbReference type="PANTHER" id="PTHR38781:SF1">
    <property type="entry name" value="ANTITOXIN DINJ-RELATED"/>
    <property type="match status" value="1"/>
</dbReference>
<organism evidence="3 4">
    <name type="scientific">Ruminococcoides intestinale</name>
    <dbReference type="NCBI Taxonomy" id="3133162"/>
    <lineage>
        <taxon>Bacteria</taxon>
        <taxon>Bacillati</taxon>
        <taxon>Bacillota</taxon>
        <taxon>Clostridia</taxon>
        <taxon>Eubacteriales</taxon>
        <taxon>Oscillospiraceae</taxon>
        <taxon>Ruminococcoides</taxon>
    </lineage>
</organism>
<evidence type="ECO:0000313" key="4">
    <source>
        <dbReference type="Proteomes" id="UP001490816"/>
    </source>
</evidence>
<dbReference type="GeneID" id="93768667"/>
<dbReference type="Proteomes" id="UP001490816">
    <property type="component" value="Unassembled WGS sequence"/>
</dbReference>
<gene>
    <name evidence="3" type="ORF">WMO39_09000</name>
</gene>
<protein>
    <submittedName>
        <fullName evidence="3">Type II toxin-antitoxin system RelB/DinJ family antitoxin</fullName>
    </submittedName>
</protein>
<keyword evidence="2" id="KW-1277">Toxin-antitoxin system</keyword>
<dbReference type="RefSeq" id="WP_015523612.1">
    <property type="nucleotide sequence ID" value="NZ_JBBMEZ010000026.1"/>
</dbReference>